<keyword evidence="3" id="KW-1185">Reference proteome</keyword>
<name>A0ABV8KTX8_9ACTN</name>
<evidence type="ECO:0000256" key="1">
    <source>
        <dbReference type="SAM" id="SignalP"/>
    </source>
</evidence>
<evidence type="ECO:0000313" key="2">
    <source>
        <dbReference type="EMBL" id="MFC4109635.1"/>
    </source>
</evidence>
<evidence type="ECO:0008006" key="4">
    <source>
        <dbReference type="Google" id="ProtNLM"/>
    </source>
</evidence>
<keyword evidence="1" id="KW-0732">Signal</keyword>
<organism evidence="2 3">
    <name type="scientific">Micromonospora zhanjiangensis</name>
    <dbReference type="NCBI Taxonomy" id="1522057"/>
    <lineage>
        <taxon>Bacteria</taxon>
        <taxon>Bacillati</taxon>
        <taxon>Actinomycetota</taxon>
        <taxon>Actinomycetes</taxon>
        <taxon>Micromonosporales</taxon>
        <taxon>Micromonosporaceae</taxon>
        <taxon>Micromonospora</taxon>
    </lineage>
</organism>
<sequence>MSATGLKARLAQVATATLLATTAALVVQPVAAQAADTCYTGAFCWYYLTNQSSTRGSQTQYTSGWARMSSLVDNSESSYNAQYADSHCVGQGRPYVYLSDTYLSARTTALVAISQGEKKNTFNPIGTDNGSKNMNNLFNDIWNACR</sequence>
<feature type="signal peptide" evidence="1">
    <location>
        <begin position="1"/>
        <end position="34"/>
    </location>
</feature>
<accession>A0ABV8KTX8</accession>
<feature type="chain" id="PRO_5046870873" description="Peptidase inhibitor family I36" evidence="1">
    <location>
        <begin position="35"/>
        <end position="146"/>
    </location>
</feature>
<dbReference type="RefSeq" id="WP_377551243.1">
    <property type="nucleotide sequence ID" value="NZ_JBHSBN010000026.1"/>
</dbReference>
<protein>
    <recommendedName>
        <fullName evidence="4">Peptidase inhibitor family I36</fullName>
    </recommendedName>
</protein>
<reference evidence="3" key="1">
    <citation type="journal article" date="2019" name="Int. J. Syst. Evol. Microbiol.">
        <title>The Global Catalogue of Microorganisms (GCM) 10K type strain sequencing project: providing services to taxonomists for standard genome sequencing and annotation.</title>
        <authorList>
            <consortium name="The Broad Institute Genomics Platform"/>
            <consortium name="The Broad Institute Genome Sequencing Center for Infectious Disease"/>
            <person name="Wu L."/>
            <person name="Ma J."/>
        </authorList>
    </citation>
    <scope>NUCLEOTIDE SEQUENCE [LARGE SCALE GENOMIC DNA]</scope>
    <source>
        <strain evidence="3">2902at01</strain>
    </source>
</reference>
<comment type="caution">
    <text evidence="2">The sequence shown here is derived from an EMBL/GenBank/DDBJ whole genome shotgun (WGS) entry which is preliminary data.</text>
</comment>
<dbReference type="Proteomes" id="UP001595868">
    <property type="component" value="Unassembled WGS sequence"/>
</dbReference>
<dbReference type="EMBL" id="JBHSBN010000026">
    <property type="protein sequence ID" value="MFC4109635.1"/>
    <property type="molecule type" value="Genomic_DNA"/>
</dbReference>
<gene>
    <name evidence="2" type="ORF">ACFOX0_27345</name>
</gene>
<proteinExistence type="predicted"/>
<evidence type="ECO:0000313" key="3">
    <source>
        <dbReference type="Proteomes" id="UP001595868"/>
    </source>
</evidence>